<feature type="region of interest" description="Disordered" evidence="6">
    <location>
        <begin position="22"/>
        <end position="51"/>
    </location>
</feature>
<name>A0ABV9RDG7_9PSEU</name>
<dbReference type="RefSeq" id="WP_274191366.1">
    <property type="nucleotide sequence ID" value="NZ_BAABHN010000009.1"/>
</dbReference>
<feature type="region of interest" description="Disordered" evidence="6">
    <location>
        <begin position="320"/>
        <end position="348"/>
    </location>
</feature>
<proteinExistence type="predicted"/>
<evidence type="ECO:0000256" key="4">
    <source>
        <dbReference type="ARBA" id="ARBA00022989"/>
    </source>
</evidence>
<dbReference type="PANTHER" id="PTHR30213">
    <property type="entry name" value="INNER MEMBRANE PROTEIN YHJD"/>
    <property type="match status" value="1"/>
</dbReference>
<keyword evidence="5 7" id="KW-0472">Membrane</keyword>
<reference evidence="9" key="1">
    <citation type="journal article" date="2019" name="Int. J. Syst. Evol. Microbiol.">
        <title>The Global Catalogue of Microorganisms (GCM) 10K type strain sequencing project: providing services to taxonomists for standard genome sequencing and annotation.</title>
        <authorList>
            <consortium name="The Broad Institute Genomics Platform"/>
            <consortium name="The Broad Institute Genome Sequencing Center for Infectious Disease"/>
            <person name="Wu L."/>
            <person name="Ma J."/>
        </authorList>
    </citation>
    <scope>NUCLEOTIDE SEQUENCE [LARGE SCALE GENOMIC DNA]</scope>
    <source>
        <strain evidence="9">CCUG 50347</strain>
    </source>
</reference>
<organism evidence="8 9">
    <name type="scientific">Actinomycetospora chibensis</name>
    <dbReference type="NCBI Taxonomy" id="663606"/>
    <lineage>
        <taxon>Bacteria</taxon>
        <taxon>Bacillati</taxon>
        <taxon>Actinomycetota</taxon>
        <taxon>Actinomycetes</taxon>
        <taxon>Pseudonocardiales</taxon>
        <taxon>Pseudonocardiaceae</taxon>
        <taxon>Actinomycetospora</taxon>
    </lineage>
</organism>
<dbReference type="NCBIfam" id="TIGR00765">
    <property type="entry name" value="yihY_not_rbn"/>
    <property type="match status" value="1"/>
</dbReference>
<evidence type="ECO:0000256" key="2">
    <source>
        <dbReference type="ARBA" id="ARBA00022475"/>
    </source>
</evidence>
<feature type="transmembrane region" description="Helical" evidence="7">
    <location>
        <begin position="227"/>
        <end position="245"/>
    </location>
</feature>
<dbReference type="EMBL" id="JBHSIM010000009">
    <property type="protein sequence ID" value="MFC4831780.1"/>
    <property type="molecule type" value="Genomic_DNA"/>
</dbReference>
<feature type="compositionally biased region" description="Basic and acidic residues" evidence="6">
    <location>
        <begin position="22"/>
        <end position="33"/>
    </location>
</feature>
<dbReference type="InterPro" id="IPR017039">
    <property type="entry name" value="Virul_fac_BrkB"/>
</dbReference>
<keyword evidence="4 7" id="KW-1133">Transmembrane helix</keyword>
<feature type="transmembrane region" description="Helical" evidence="7">
    <location>
        <begin position="184"/>
        <end position="207"/>
    </location>
</feature>
<comment type="subcellular location">
    <subcellularLocation>
        <location evidence="1">Cell membrane</location>
        <topology evidence="1">Multi-pass membrane protein</topology>
    </subcellularLocation>
</comment>
<keyword evidence="2" id="KW-1003">Cell membrane</keyword>
<dbReference type="PANTHER" id="PTHR30213:SF0">
    <property type="entry name" value="UPF0761 MEMBRANE PROTEIN YIHY"/>
    <property type="match status" value="1"/>
</dbReference>
<comment type="caution">
    <text evidence="8">The sequence shown here is derived from an EMBL/GenBank/DDBJ whole genome shotgun (WGS) entry which is preliminary data.</text>
</comment>
<feature type="transmembrane region" description="Helical" evidence="7">
    <location>
        <begin position="290"/>
        <end position="312"/>
    </location>
</feature>
<evidence type="ECO:0000256" key="5">
    <source>
        <dbReference type="ARBA" id="ARBA00023136"/>
    </source>
</evidence>
<sequence>MGAVVRLLSAVLVVRQVVRSPDEDAPSRRRPDPATEAPAVPGAHARSPQEVPPHGWWQIVRRAFAESSADNVSMLAGGVAFFGFLAIIPALIALVSLYGLVADPAQVASTIEGLTAALPASARDLVVGQIASVVNASTGSLTTGLVIAVLAALFSASSGTQNLMAAINIAYDESEGRGAVKLRALALALTVGAVLFVVVAIALVAVAPVLLDGLGTAGRILAQVVRWVLLVGLVVLGLAVVYRVAPDRDAPRFRWVTPGSVVATLLWIVGSVAFSLYVDNFGSYNKTYGALAGVVVFLLWLYLTSYIVLLGAEVNSEAEYQTEQDTTRGRPQPMGSRGAAKADDAVDA</sequence>
<protein>
    <submittedName>
        <fullName evidence="8">YihY/virulence factor BrkB family protein</fullName>
    </submittedName>
</protein>
<dbReference type="PIRSF" id="PIRSF035875">
    <property type="entry name" value="RNase_BN"/>
    <property type="match status" value="1"/>
</dbReference>
<evidence type="ECO:0000256" key="3">
    <source>
        <dbReference type="ARBA" id="ARBA00022692"/>
    </source>
</evidence>
<keyword evidence="3 7" id="KW-0812">Transmembrane</keyword>
<evidence type="ECO:0000256" key="6">
    <source>
        <dbReference type="SAM" id="MobiDB-lite"/>
    </source>
</evidence>
<evidence type="ECO:0000256" key="7">
    <source>
        <dbReference type="SAM" id="Phobius"/>
    </source>
</evidence>
<accession>A0ABV9RDG7</accession>
<gene>
    <name evidence="8" type="ORF">ACFPEL_05095</name>
</gene>
<keyword evidence="9" id="KW-1185">Reference proteome</keyword>
<evidence type="ECO:0000313" key="9">
    <source>
        <dbReference type="Proteomes" id="UP001595909"/>
    </source>
</evidence>
<evidence type="ECO:0000256" key="1">
    <source>
        <dbReference type="ARBA" id="ARBA00004651"/>
    </source>
</evidence>
<feature type="transmembrane region" description="Helical" evidence="7">
    <location>
        <begin position="257"/>
        <end position="278"/>
    </location>
</feature>
<evidence type="ECO:0000313" key="8">
    <source>
        <dbReference type="EMBL" id="MFC4831780.1"/>
    </source>
</evidence>
<dbReference type="Proteomes" id="UP001595909">
    <property type="component" value="Unassembled WGS sequence"/>
</dbReference>
<feature type="transmembrane region" description="Helical" evidence="7">
    <location>
        <begin position="79"/>
        <end position="101"/>
    </location>
</feature>
<dbReference type="Pfam" id="PF03631">
    <property type="entry name" value="Virul_fac_BrkB"/>
    <property type="match status" value="1"/>
</dbReference>